<feature type="transmembrane region" description="Helical" evidence="3">
    <location>
        <begin position="166"/>
        <end position="187"/>
    </location>
</feature>
<dbReference type="NCBIfam" id="NF045883">
    <property type="entry name" value="PIPSynth"/>
    <property type="match status" value="1"/>
</dbReference>
<dbReference type="EC" id="2.7.8.-" evidence="4"/>
<name>A0ABV7WEK2_9MICO</name>
<evidence type="ECO:0000256" key="2">
    <source>
        <dbReference type="RuleBase" id="RU003750"/>
    </source>
</evidence>
<dbReference type="Pfam" id="PF01066">
    <property type="entry name" value="CDP-OH_P_transf"/>
    <property type="match status" value="1"/>
</dbReference>
<evidence type="ECO:0000256" key="3">
    <source>
        <dbReference type="SAM" id="Phobius"/>
    </source>
</evidence>
<protein>
    <submittedName>
        <fullName evidence="4">Phosphatidylinositol phosphate synthase</fullName>
        <ecNumber evidence="4">2.7.8.-</ecNumber>
    </submittedName>
</protein>
<comment type="caution">
    <text evidence="4">The sequence shown here is derived from an EMBL/GenBank/DDBJ whole genome shotgun (WGS) entry which is preliminary data.</text>
</comment>
<dbReference type="Proteomes" id="UP001595685">
    <property type="component" value="Unassembled WGS sequence"/>
</dbReference>
<accession>A0ABV7WEK2</accession>
<sequence length="216" mass="22198">MLARRLRGTVRLLLAAPARALVAVGIGPNAVTVAGTLGVVVSALVFWPAGRLEAGAWLIFLFAMFDSLDGTVARLSGKSTLWGSFLDSTLDRVADASIFGALAVYFHLEGDTLGTVLSVAVVGAGALVPYARAKAESVGVVADNGIAERGDRLALGIFATWSTQALGVPVVVLHVVLGLLLAASLVTTVQRGARVHRAVGRTPVPDAEPVADPAAR</sequence>
<dbReference type="InterPro" id="IPR043130">
    <property type="entry name" value="CDP-OH_PTrfase_TM_dom"/>
</dbReference>
<organism evidence="4 5">
    <name type="scientific">Aquipuribacter hungaricus</name>
    <dbReference type="NCBI Taxonomy" id="545624"/>
    <lineage>
        <taxon>Bacteria</taxon>
        <taxon>Bacillati</taxon>
        <taxon>Actinomycetota</taxon>
        <taxon>Actinomycetes</taxon>
        <taxon>Micrococcales</taxon>
        <taxon>Intrasporangiaceae</taxon>
        <taxon>Aquipuribacter</taxon>
    </lineage>
</organism>
<gene>
    <name evidence="4" type="primary">pgsA</name>
    <name evidence="4" type="ORF">ACFOLH_03715</name>
</gene>
<proteinExistence type="inferred from homology"/>
<reference evidence="5" key="1">
    <citation type="journal article" date="2019" name="Int. J. Syst. Evol. Microbiol.">
        <title>The Global Catalogue of Microorganisms (GCM) 10K type strain sequencing project: providing services to taxonomists for standard genome sequencing and annotation.</title>
        <authorList>
            <consortium name="The Broad Institute Genomics Platform"/>
            <consortium name="The Broad Institute Genome Sequencing Center for Infectious Disease"/>
            <person name="Wu L."/>
            <person name="Ma J."/>
        </authorList>
    </citation>
    <scope>NUCLEOTIDE SEQUENCE [LARGE SCALE GENOMIC DNA]</scope>
    <source>
        <strain evidence="5">NCAIM B.02333</strain>
    </source>
</reference>
<evidence type="ECO:0000256" key="1">
    <source>
        <dbReference type="ARBA" id="ARBA00022679"/>
    </source>
</evidence>
<feature type="transmembrane region" description="Helical" evidence="3">
    <location>
        <begin position="30"/>
        <end position="49"/>
    </location>
</feature>
<dbReference type="InterPro" id="IPR000462">
    <property type="entry name" value="CDP-OH_P_trans"/>
</dbReference>
<keyword evidence="1 2" id="KW-0808">Transferase</keyword>
<dbReference type="InterPro" id="IPR048254">
    <property type="entry name" value="CDP_ALCOHOL_P_TRANSF_CS"/>
</dbReference>
<comment type="similarity">
    <text evidence="2">Belongs to the CDP-alcohol phosphatidyltransferase class-I family.</text>
</comment>
<dbReference type="PROSITE" id="PS00379">
    <property type="entry name" value="CDP_ALCOHOL_P_TRANSF"/>
    <property type="match status" value="1"/>
</dbReference>
<keyword evidence="5" id="KW-1185">Reference proteome</keyword>
<keyword evidence="3" id="KW-1133">Transmembrane helix</keyword>
<dbReference type="EMBL" id="JBHRWW010000002">
    <property type="protein sequence ID" value="MFC3687442.1"/>
    <property type="molecule type" value="Genomic_DNA"/>
</dbReference>
<keyword evidence="3" id="KW-0812">Transmembrane</keyword>
<keyword evidence="3" id="KW-0472">Membrane</keyword>
<dbReference type="GO" id="GO:0016740">
    <property type="term" value="F:transferase activity"/>
    <property type="evidence" value="ECO:0007669"/>
    <property type="project" value="UniProtKB-KW"/>
</dbReference>
<evidence type="ECO:0000313" key="4">
    <source>
        <dbReference type="EMBL" id="MFC3687442.1"/>
    </source>
</evidence>
<dbReference type="Gene3D" id="1.20.120.1760">
    <property type="match status" value="1"/>
</dbReference>
<evidence type="ECO:0000313" key="5">
    <source>
        <dbReference type="Proteomes" id="UP001595685"/>
    </source>
</evidence>
<dbReference type="RefSeq" id="WP_340290131.1">
    <property type="nucleotide sequence ID" value="NZ_JBBEOI010000015.1"/>
</dbReference>